<accession>A0ABY1X025</accession>
<comment type="caution">
    <text evidence="1">The sequence shown here is derived from an EMBL/GenBank/DDBJ whole genome shotgun (WGS) entry which is preliminary data.</text>
</comment>
<gene>
    <name evidence="1" type="ORF">ELH98_32755</name>
</gene>
<dbReference type="Proteomes" id="UP000291659">
    <property type="component" value="Unassembled WGS sequence"/>
</dbReference>
<organism evidence="1 2">
    <name type="scientific">Rhizobium ruizarguesonis</name>
    <dbReference type="NCBI Taxonomy" id="2081791"/>
    <lineage>
        <taxon>Bacteria</taxon>
        <taxon>Pseudomonadati</taxon>
        <taxon>Pseudomonadota</taxon>
        <taxon>Alphaproteobacteria</taxon>
        <taxon>Hyphomicrobiales</taxon>
        <taxon>Rhizobiaceae</taxon>
        <taxon>Rhizobium/Agrobacterium group</taxon>
        <taxon>Rhizobium</taxon>
    </lineage>
</organism>
<evidence type="ECO:0000313" key="2">
    <source>
        <dbReference type="Proteomes" id="UP000291659"/>
    </source>
</evidence>
<protein>
    <submittedName>
        <fullName evidence="1">Uncharacterized protein</fullName>
    </submittedName>
</protein>
<reference evidence="1 2" key="1">
    <citation type="submission" date="2019-02" db="EMBL/GenBank/DDBJ databases">
        <title>The genomic architecture of introgression among sibling species of bacteria.</title>
        <authorList>
            <person name="Cavassim M.I.A."/>
            <person name="Moeskjaer S."/>
            <person name="Moslemi C."/>
            <person name="Fields B."/>
            <person name="Bachmann A."/>
            <person name="Vilhjalmsson B."/>
            <person name="Schierup M.H."/>
            <person name="Young J.P.W."/>
            <person name="Andersen S.U."/>
        </authorList>
    </citation>
    <scope>NUCLEOTIDE SEQUENCE [LARGE SCALE GENOMIC DNA]</scope>
    <source>
        <strain evidence="1 2">SM141A</strain>
    </source>
</reference>
<dbReference type="EMBL" id="SIOX01000009">
    <property type="protein sequence ID" value="TAX66625.1"/>
    <property type="molecule type" value="Genomic_DNA"/>
</dbReference>
<evidence type="ECO:0000313" key="1">
    <source>
        <dbReference type="EMBL" id="TAX66625.1"/>
    </source>
</evidence>
<proteinExistence type="predicted"/>
<name>A0ABY1X025_9HYPH</name>
<sequence length="93" mass="10259">MCPTAEEQRILRLILKRADYATSEIQAADGDSHLVEVTTIRRIEAATIPTMNYPASKRQRSSFDLAALSAWESEGGSVRSRVGRKLARSLPQG</sequence>
<keyword evidence="2" id="KW-1185">Reference proteome</keyword>